<comment type="similarity">
    <text evidence="1">Belongs to the LysR transcriptional regulatory family.</text>
</comment>
<organism evidence="6 7">
    <name type="scientific">Roseisolibacter agri</name>
    <dbReference type="NCBI Taxonomy" id="2014610"/>
    <lineage>
        <taxon>Bacteria</taxon>
        <taxon>Pseudomonadati</taxon>
        <taxon>Gemmatimonadota</taxon>
        <taxon>Gemmatimonadia</taxon>
        <taxon>Gemmatimonadales</taxon>
        <taxon>Gemmatimonadaceae</taxon>
        <taxon>Roseisolibacter</taxon>
    </lineage>
</organism>
<dbReference type="Pfam" id="PF03466">
    <property type="entry name" value="LysR_substrate"/>
    <property type="match status" value="1"/>
</dbReference>
<dbReference type="PRINTS" id="PR00039">
    <property type="entry name" value="HTHLYSR"/>
</dbReference>
<dbReference type="SUPFAM" id="SSF53850">
    <property type="entry name" value="Periplasmic binding protein-like II"/>
    <property type="match status" value="1"/>
</dbReference>
<evidence type="ECO:0000256" key="1">
    <source>
        <dbReference type="ARBA" id="ARBA00009437"/>
    </source>
</evidence>
<dbReference type="InterPro" id="IPR005119">
    <property type="entry name" value="LysR_subst-bd"/>
</dbReference>
<feature type="domain" description="HTH lysR-type" evidence="5">
    <location>
        <begin position="3"/>
        <end position="60"/>
    </location>
</feature>
<dbReference type="InterPro" id="IPR036388">
    <property type="entry name" value="WH-like_DNA-bd_sf"/>
</dbReference>
<dbReference type="PANTHER" id="PTHR30126:SF39">
    <property type="entry name" value="HTH-TYPE TRANSCRIPTIONAL REGULATOR CYSL"/>
    <property type="match status" value="1"/>
</dbReference>
<name>A0AA37V1X2_9BACT</name>
<evidence type="ECO:0000313" key="6">
    <source>
        <dbReference type="EMBL" id="GLC26935.1"/>
    </source>
</evidence>
<accession>A0AA37V1X2</accession>
<dbReference type="PANTHER" id="PTHR30126">
    <property type="entry name" value="HTH-TYPE TRANSCRIPTIONAL REGULATOR"/>
    <property type="match status" value="1"/>
</dbReference>
<evidence type="ECO:0000256" key="3">
    <source>
        <dbReference type="ARBA" id="ARBA00023125"/>
    </source>
</evidence>
<dbReference type="Proteomes" id="UP001161325">
    <property type="component" value="Unassembled WGS sequence"/>
</dbReference>
<keyword evidence="2" id="KW-0805">Transcription regulation</keyword>
<evidence type="ECO:0000259" key="5">
    <source>
        <dbReference type="PROSITE" id="PS50931"/>
    </source>
</evidence>
<dbReference type="Gene3D" id="1.10.10.10">
    <property type="entry name" value="Winged helix-like DNA-binding domain superfamily/Winged helix DNA-binding domain"/>
    <property type="match status" value="1"/>
</dbReference>
<keyword evidence="4" id="KW-0804">Transcription</keyword>
<dbReference type="AlphaFoldDB" id="A0AA37V1X2"/>
<dbReference type="SUPFAM" id="SSF46785">
    <property type="entry name" value="Winged helix' DNA-binding domain"/>
    <property type="match status" value="1"/>
</dbReference>
<reference evidence="6" key="1">
    <citation type="submission" date="2022-08" db="EMBL/GenBank/DDBJ databases">
        <title>Draft genome sequencing of Roseisolibacter agri AW1220.</title>
        <authorList>
            <person name="Tobiishi Y."/>
            <person name="Tonouchi A."/>
        </authorList>
    </citation>
    <scope>NUCLEOTIDE SEQUENCE</scope>
    <source>
        <strain evidence="6">AW1220</strain>
    </source>
</reference>
<comment type="caution">
    <text evidence="6">The sequence shown here is derived from an EMBL/GenBank/DDBJ whole genome shotgun (WGS) entry which is preliminary data.</text>
</comment>
<dbReference type="EMBL" id="BRXS01000005">
    <property type="protein sequence ID" value="GLC26935.1"/>
    <property type="molecule type" value="Genomic_DNA"/>
</dbReference>
<dbReference type="InterPro" id="IPR000847">
    <property type="entry name" value="LysR_HTH_N"/>
</dbReference>
<dbReference type="Pfam" id="PF00126">
    <property type="entry name" value="HTH_1"/>
    <property type="match status" value="1"/>
</dbReference>
<sequence>MPLNLQALRVFVAVADQGGFSRAAAVLHLSQPAVSKAVAGLEREVGLPLLERGARGVRLTEGGAALHARARELFAVERSAEEELRALRGLDAGVLRIGASTTVATYFLPPLLGDFHAAHPGVALRVTSANTRAVARLLLQRRLDVALVEGPVRHPRIAVAPWRTDDLVVIAPPGHRLVGRAGVPASALAEESFILRERGSGTRTVAEAAFRAHGIVARVALTLGSTEAIKQTVLAGLGLAVVSRAAVADQLASGVLAAVAVRGWDVRRELTLLRLRGRAPSAAARRFEEALGVERGEVA</sequence>
<dbReference type="InterPro" id="IPR036390">
    <property type="entry name" value="WH_DNA-bd_sf"/>
</dbReference>
<keyword evidence="7" id="KW-1185">Reference proteome</keyword>
<protein>
    <submittedName>
        <fullName evidence="6">LysR family transcriptional regulator</fullName>
    </submittedName>
</protein>
<evidence type="ECO:0000256" key="2">
    <source>
        <dbReference type="ARBA" id="ARBA00023015"/>
    </source>
</evidence>
<evidence type="ECO:0000313" key="7">
    <source>
        <dbReference type="Proteomes" id="UP001161325"/>
    </source>
</evidence>
<dbReference type="GO" id="GO:0000976">
    <property type="term" value="F:transcription cis-regulatory region binding"/>
    <property type="evidence" value="ECO:0007669"/>
    <property type="project" value="TreeGrafter"/>
</dbReference>
<dbReference type="PROSITE" id="PS50931">
    <property type="entry name" value="HTH_LYSR"/>
    <property type="match status" value="1"/>
</dbReference>
<evidence type="ECO:0000256" key="4">
    <source>
        <dbReference type="ARBA" id="ARBA00023163"/>
    </source>
</evidence>
<dbReference type="RefSeq" id="WP_284351385.1">
    <property type="nucleotide sequence ID" value="NZ_BRXS01000005.1"/>
</dbReference>
<dbReference type="FunFam" id="1.10.10.10:FF:000001">
    <property type="entry name" value="LysR family transcriptional regulator"/>
    <property type="match status" value="1"/>
</dbReference>
<dbReference type="Gene3D" id="3.40.190.290">
    <property type="match status" value="1"/>
</dbReference>
<keyword evidence="3" id="KW-0238">DNA-binding</keyword>
<dbReference type="CDD" id="cd08420">
    <property type="entry name" value="PBP2_CysL_like"/>
    <property type="match status" value="1"/>
</dbReference>
<gene>
    <name evidence="6" type="ORF">rosag_34480</name>
</gene>
<dbReference type="GO" id="GO:0003700">
    <property type="term" value="F:DNA-binding transcription factor activity"/>
    <property type="evidence" value="ECO:0007669"/>
    <property type="project" value="InterPro"/>
</dbReference>
<proteinExistence type="inferred from homology"/>